<proteinExistence type="predicted"/>
<keyword evidence="6" id="KW-0693">Viral RNA replication</keyword>
<evidence type="ECO:0000256" key="4">
    <source>
        <dbReference type="ARBA" id="ARBA00022695"/>
    </source>
</evidence>
<evidence type="ECO:0000256" key="7">
    <source>
        <dbReference type="ARBA" id="ARBA00030248"/>
    </source>
</evidence>
<reference evidence="11" key="1">
    <citation type="submission" date="2019-05" db="EMBL/GenBank/DDBJ databases">
        <title>Metatranscriptomic reconstruction reveals RNA viruses with the potential to shape carbon cycling in soil.</title>
        <authorList>
            <person name="Starr E.P."/>
            <person name="Nuccio E."/>
            <person name="Pett-Ridge J."/>
            <person name="Banfield J.F."/>
            <person name="Firestone M.K."/>
        </authorList>
    </citation>
    <scope>NUCLEOTIDE SEQUENCE</scope>
    <source>
        <strain evidence="11">H4_Rhizo_45_scaffold_308</strain>
    </source>
</reference>
<evidence type="ECO:0000256" key="8">
    <source>
        <dbReference type="ARBA" id="ARBA00048744"/>
    </source>
</evidence>
<keyword evidence="5" id="KW-0547">Nucleotide-binding</keyword>
<dbReference type="GO" id="GO:0039694">
    <property type="term" value="P:viral RNA genome replication"/>
    <property type="evidence" value="ECO:0007669"/>
    <property type="project" value="InterPro"/>
</dbReference>
<keyword evidence="4" id="KW-0548">Nucleotidyltransferase</keyword>
<evidence type="ECO:0000259" key="10">
    <source>
        <dbReference type="PROSITE" id="PS50522"/>
    </source>
</evidence>
<feature type="binding site" evidence="9">
    <location>
        <position position="308"/>
    </location>
    <ligand>
        <name>Mg(2+)</name>
        <dbReference type="ChEBI" id="CHEBI:18420"/>
        <label>2</label>
    </ligand>
</feature>
<dbReference type="Pfam" id="PF03431">
    <property type="entry name" value="RNA_replicase_B"/>
    <property type="match status" value="1"/>
</dbReference>
<dbReference type="GO" id="GO:0003968">
    <property type="term" value="F:RNA-directed RNA polymerase activity"/>
    <property type="evidence" value="ECO:0007669"/>
    <property type="project" value="UniProtKB-KW"/>
</dbReference>
<keyword evidence="9" id="KW-0460">Magnesium</keyword>
<feature type="binding site" evidence="9">
    <location>
        <position position="405"/>
    </location>
    <ligand>
        <name>Mg(2+)</name>
        <dbReference type="ChEBI" id="CHEBI:18420"/>
        <label>2</label>
    </ligand>
</feature>
<keyword evidence="2 11" id="KW-0696">RNA-directed RNA polymerase</keyword>
<dbReference type="EC" id="2.7.7.48" evidence="1"/>
<dbReference type="EMBL" id="MN033297">
    <property type="protein sequence ID" value="QDH87338.1"/>
    <property type="molecule type" value="Genomic_RNA"/>
</dbReference>
<comment type="catalytic activity">
    <reaction evidence="8">
        <text>RNA(n) + a ribonucleoside 5'-triphosphate = RNA(n+1) + diphosphate</text>
        <dbReference type="Rhea" id="RHEA:21248"/>
        <dbReference type="Rhea" id="RHEA-COMP:14527"/>
        <dbReference type="Rhea" id="RHEA-COMP:17342"/>
        <dbReference type="ChEBI" id="CHEBI:33019"/>
        <dbReference type="ChEBI" id="CHEBI:61557"/>
        <dbReference type="ChEBI" id="CHEBI:140395"/>
        <dbReference type="EC" id="2.7.7.48"/>
    </reaction>
</comment>
<dbReference type="PROSITE" id="PS50522">
    <property type="entry name" value="RDRP_PHAGE"/>
    <property type="match status" value="1"/>
</dbReference>
<dbReference type="InterPro" id="IPR043502">
    <property type="entry name" value="DNA/RNA_pol_sf"/>
</dbReference>
<evidence type="ECO:0000256" key="3">
    <source>
        <dbReference type="ARBA" id="ARBA00022679"/>
    </source>
</evidence>
<protein>
    <recommendedName>
        <fullName evidence="1">RNA-directed RNA polymerase</fullName>
        <ecNumber evidence="1">2.7.7.48</ecNumber>
    </recommendedName>
    <alternativeName>
        <fullName evidence="7">RNA replicase beta chain</fullName>
    </alternativeName>
</protein>
<accession>A0A514D153</accession>
<keyword evidence="9" id="KW-0479">Metal-binding</keyword>
<keyword evidence="3" id="KW-0808">Transferase</keyword>
<dbReference type="GO" id="GO:0000166">
    <property type="term" value="F:nucleotide binding"/>
    <property type="evidence" value="ECO:0007669"/>
    <property type="project" value="UniProtKB-KW"/>
</dbReference>
<dbReference type="InterPro" id="IPR007096">
    <property type="entry name" value="RNA-dir_Rpol_cat_phage"/>
</dbReference>
<name>A0A514D153_9VIRU</name>
<evidence type="ECO:0000256" key="5">
    <source>
        <dbReference type="ARBA" id="ARBA00022741"/>
    </source>
</evidence>
<organism evidence="11">
    <name type="scientific">Leviviridae sp</name>
    <dbReference type="NCBI Taxonomy" id="2027243"/>
    <lineage>
        <taxon>Viruses</taxon>
        <taxon>Riboviria</taxon>
        <taxon>Orthornavirae</taxon>
        <taxon>Lenarviricota</taxon>
        <taxon>Leviviricetes</taxon>
        <taxon>Norzivirales</taxon>
        <taxon>Fiersviridae</taxon>
    </lineage>
</organism>
<evidence type="ECO:0000256" key="2">
    <source>
        <dbReference type="ARBA" id="ARBA00022484"/>
    </source>
</evidence>
<feature type="binding site" evidence="9">
    <location>
        <position position="406"/>
    </location>
    <ligand>
        <name>Mg(2+)</name>
        <dbReference type="ChEBI" id="CHEBI:18420"/>
        <label>2</label>
    </ligand>
</feature>
<gene>
    <name evidence="11" type="ORF">H4Rhizo45308_000001</name>
</gene>
<evidence type="ECO:0000313" key="11">
    <source>
        <dbReference type="EMBL" id="QDH87338.1"/>
    </source>
</evidence>
<evidence type="ECO:0000256" key="1">
    <source>
        <dbReference type="ARBA" id="ARBA00012494"/>
    </source>
</evidence>
<dbReference type="SUPFAM" id="SSF56672">
    <property type="entry name" value="DNA/RNA polymerases"/>
    <property type="match status" value="1"/>
</dbReference>
<comment type="cofactor">
    <cofactor evidence="9">
        <name>Mg(2+)</name>
        <dbReference type="ChEBI" id="CHEBI:18420"/>
    </cofactor>
    <text evidence="9">Binds 2 Mg(2+) per subunit.</text>
</comment>
<evidence type="ECO:0000256" key="9">
    <source>
        <dbReference type="PIRSR" id="PIRSR605093-1"/>
    </source>
</evidence>
<dbReference type="InterPro" id="IPR005093">
    <property type="entry name" value="RNArep_beta"/>
</dbReference>
<evidence type="ECO:0000256" key="6">
    <source>
        <dbReference type="ARBA" id="ARBA00022953"/>
    </source>
</evidence>
<dbReference type="GO" id="GO:0046872">
    <property type="term" value="F:metal ion binding"/>
    <property type="evidence" value="ECO:0007669"/>
    <property type="project" value="UniProtKB-KW"/>
</dbReference>
<sequence>MLWKKVADESATMCCTSATHDYNYVMCRSKHEGLSFLTITLPSFGKDFEKSLDQGRVDHELFQGFTWRAGLPRFLGGFLDRVFDRSSGLLLDTPCVDAIRSIRQLTLQFGKIDLPCSQEREKAAIQKYVMCEQEVREHDSSMLATDVADFRRIFSQLFAGLMSRVDYDVYYGHLIPKHGPGATADKLRGNSKFRNTSWTTRLEEILPSGENLIPSPSYMEEQDAVDFFEPGAELPVRVVTVPKTQKGPRIIAIEPTAMQYAQQAILGSIVTNLDRFSHLSRMIGFEDQTPNQRLARKGSIDGSLATLDLSDASDRVSNQLVRTMLEPWPHLHKAVDASRSRSAEVPGHGIIRLAKFASMGSALTFPIEAMVFTTCVFLGIERELNRPLTQRDVVSLSEKVRVYGDDIVVPVEYVQSVVAVLEAFGAVVNGDKSFWTGSFRESCGKEYYAGEDVSIVRVRQLLPTHRKHATGVKSTVSLRNQLYYAGYWGTCAWLDGVLTEVLRYYPVVLPTSPVLGRHSFLGFETQRIGKHYHNPMVKGYVVSAVSPSDPLDGPAALLKFHLSRARRSVGREADVYVPDRTQHLAGPLSEPGHLERAGRPHAVNIKLRWASAV</sequence>
<feature type="domain" description="RdRp catalytic" evidence="10">
    <location>
        <begin position="293"/>
        <end position="437"/>
    </location>
</feature>